<evidence type="ECO:0000313" key="2">
    <source>
        <dbReference type="Proteomes" id="UP001081071"/>
    </source>
</evidence>
<dbReference type="SUPFAM" id="SSF52540">
    <property type="entry name" value="P-loop containing nucleoside triphosphate hydrolases"/>
    <property type="match status" value="1"/>
</dbReference>
<evidence type="ECO:0000313" key="1">
    <source>
        <dbReference type="EMBL" id="MCZ4519446.1"/>
    </source>
</evidence>
<dbReference type="PANTHER" id="PTHR47691:SF3">
    <property type="entry name" value="HTH-TYPE TRANSCRIPTIONAL REGULATOR RV0890C-RELATED"/>
    <property type="match status" value="1"/>
</dbReference>
<dbReference type="InterPro" id="IPR027417">
    <property type="entry name" value="P-loop_NTPase"/>
</dbReference>
<dbReference type="Proteomes" id="UP001081071">
    <property type="component" value="Unassembled WGS sequence"/>
</dbReference>
<dbReference type="Gene3D" id="3.40.50.300">
    <property type="entry name" value="P-loop containing nucleotide triphosphate hydrolases"/>
    <property type="match status" value="1"/>
</dbReference>
<accession>A0ABT4MEN5</accession>
<organism evidence="1 2">
    <name type="scientific">Rhodococcus ruber</name>
    <dbReference type="NCBI Taxonomy" id="1830"/>
    <lineage>
        <taxon>Bacteria</taxon>
        <taxon>Bacillati</taxon>
        <taxon>Actinomycetota</taxon>
        <taxon>Actinomycetes</taxon>
        <taxon>Mycobacteriales</taxon>
        <taxon>Nocardiaceae</taxon>
        <taxon>Rhodococcus</taxon>
    </lineage>
</organism>
<dbReference type="InterPro" id="IPR019734">
    <property type="entry name" value="TPR_rpt"/>
</dbReference>
<dbReference type="SUPFAM" id="SSF48452">
    <property type="entry name" value="TPR-like"/>
    <property type="match status" value="2"/>
</dbReference>
<gene>
    <name evidence="1" type="ORF">O4220_13055</name>
</gene>
<protein>
    <submittedName>
        <fullName evidence="1">Tetratricopeptide repeat protein</fullName>
    </submittedName>
</protein>
<dbReference type="Pfam" id="PF13424">
    <property type="entry name" value="TPR_12"/>
    <property type="match status" value="1"/>
</dbReference>
<dbReference type="RefSeq" id="WP_269604816.1">
    <property type="nucleotide sequence ID" value="NZ_JAPWIJ010000005.1"/>
</dbReference>
<comment type="caution">
    <text evidence="1">The sequence shown here is derived from an EMBL/GenBank/DDBJ whole genome shotgun (WGS) entry which is preliminary data.</text>
</comment>
<dbReference type="SMART" id="SM00028">
    <property type="entry name" value="TPR"/>
    <property type="match status" value="6"/>
</dbReference>
<dbReference type="EMBL" id="JAPWIJ010000005">
    <property type="protein sequence ID" value="MCZ4519446.1"/>
    <property type="molecule type" value="Genomic_DNA"/>
</dbReference>
<dbReference type="PRINTS" id="PR00364">
    <property type="entry name" value="DISEASERSIST"/>
</dbReference>
<name>A0ABT4MEN5_9NOCA</name>
<keyword evidence="2" id="KW-1185">Reference proteome</keyword>
<dbReference type="PANTHER" id="PTHR47691">
    <property type="entry name" value="REGULATOR-RELATED"/>
    <property type="match status" value="1"/>
</dbReference>
<dbReference type="InterPro" id="IPR011990">
    <property type="entry name" value="TPR-like_helical_dom_sf"/>
</dbReference>
<sequence>MSIANSSISATNGGVAVGAAHTVSVHLPPPSPSQVSARQILPNDHTTALFGRDTHLNEIVTPLARQIRNDMTPSVTTLTGLAGVGKTQLAVHASKQLLSQSSYDAAVFVDLNGYSETEAASAENAYPSILRVLSVLSPKSGEIPPGADMQTEYHLRLQQLAQSDTAILLVFDNVSMAMQIEDLVPTNGFHHVLVTTRDTLNALPRTRAVAVDTLAPTDAAHLVTSVIDARVPGDRRTADNPRALAELCALSGYLPLALHIVGALVGDEPRRSLEDLTAELRIENTRLAAFEYEHVSVRAAFELSYRRLSSRLRRLFRSLPRIPGPDFGLMSAGAAGNQPTSATRREISALVRAHLVERPRAERWRMHDLIRLYSNELAAKDIDERKSVDSRIAQTVALRLAAAEFAVVLQSPTPAQLRAFGFGDRAEAETWLYEDRFAITGVIERCVQSGDPMARTLTKGASDIFETMHMTSEWVAACTLWVQCAETGSDEDDLNIALNQLGASLRAVRRFDDATSVHNRSLQLYRSRGDRRGQGAALVNIANVLQDQRRYPEAIELYHQDIVLCRDAGDSESEADTQGNLAAVLIQAGRTDQAVAHIERAEQLYRDADAPAGIARALDLRGVILQLNGRYEDASSLHREAAARYERLGDAHRQSGAINNALVAEQMFGDPQVAIEHHLGEVTRMRRLGDLQREATALTNLSLAQDRSGLCADALRNLNFAAELYAKCNDAYGEAKSYFLSGLTSTKLGEQENARTLLSRAEVLFGTLLHCAHESAEARHAIRELNRTL</sequence>
<dbReference type="Pfam" id="PF13374">
    <property type="entry name" value="TPR_10"/>
    <property type="match status" value="1"/>
</dbReference>
<proteinExistence type="predicted"/>
<reference evidence="1" key="1">
    <citation type="submission" date="2022-12" db="EMBL/GenBank/DDBJ databases">
        <authorList>
            <person name="Krivoruchko A.V."/>
            <person name="Elkin A."/>
        </authorList>
    </citation>
    <scope>NUCLEOTIDE SEQUENCE</scope>
    <source>
        <strain evidence="1">IEGM 1391</strain>
    </source>
</reference>
<dbReference type="Gene3D" id="1.25.40.10">
    <property type="entry name" value="Tetratricopeptide repeat domain"/>
    <property type="match status" value="1"/>
</dbReference>